<name>A0A1F8A2U9_9EURO</name>
<dbReference type="GeneID" id="34449023"/>
<accession>A0A1F8A2U9</accession>
<reference evidence="6 7" key="1">
    <citation type="journal article" date="2016" name="Genome Biol. Evol.">
        <title>Draft genome sequence of an aflatoxigenic Aspergillus species, A. bombycis.</title>
        <authorList>
            <person name="Moore G.G."/>
            <person name="Mack B.M."/>
            <person name="Beltz S.B."/>
            <person name="Gilbert M.K."/>
        </authorList>
    </citation>
    <scope>NUCLEOTIDE SEQUENCE [LARGE SCALE GENOMIC DNA]</scope>
    <source>
        <strain evidence="7">NRRL 26010</strain>
    </source>
</reference>
<comment type="caution">
    <text evidence="6">The sequence shown here is derived from an EMBL/GenBank/DDBJ whole genome shotgun (WGS) entry which is preliminary data.</text>
</comment>
<dbReference type="PANTHER" id="PTHR47424:SF3">
    <property type="entry name" value="REGULATORY PROTEIN GAL4"/>
    <property type="match status" value="1"/>
</dbReference>
<organism evidence="6 7">
    <name type="scientific">Aspergillus bombycis</name>
    <dbReference type="NCBI Taxonomy" id="109264"/>
    <lineage>
        <taxon>Eukaryota</taxon>
        <taxon>Fungi</taxon>
        <taxon>Dikarya</taxon>
        <taxon>Ascomycota</taxon>
        <taxon>Pezizomycotina</taxon>
        <taxon>Eurotiomycetes</taxon>
        <taxon>Eurotiomycetidae</taxon>
        <taxon>Eurotiales</taxon>
        <taxon>Aspergillaceae</taxon>
        <taxon>Aspergillus</taxon>
    </lineage>
</organism>
<dbReference type="GO" id="GO:0000435">
    <property type="term" value="P:positive regulation of transcription from RNA polymerase II promoter by galactose"/>
    <property type="evidence" value="ECO:0007669"/>
    <property type="project" value="TreeGrafter"/>
</dbReference>
<evidence type="ECO:0000256" key="3">
    <source>
        <dbReference type="ARBA" id="ARBA00023163"/>
    </source>
</evidence>
<evidence type="ECO:0000259" key="5">
    <source>
        <dbReference type="SMART" id="SM00906"/>
    </source>
</evidence>
<evidence type="ECO:0000256" key="2">
    <source>
        <dbReference type="ARBA" id="ARBA00023125"/>
    </source>
</evidence>
<dbReference type="GO" id="GO:0008270">
    <property type="term" value="F:zinc ion binding"/>
    <property type="evidence" value="ECO:0007669"/>
    <property type="project" value="InterPro"/>
</dbReference>
<evidence type="ECO:0000313" key="6">
    <source>
        <dbReference type="EMBL" id="OGM46042.1"/>
    </source>
</evidence>
<dbReference type="Proteomes" id="UP000179179">
    <property type="component" value="Unassembled WGS sequence"/>
</dbReference>
<keyword evidence="1" id="KW-0805">Transcription regulation</keyword>
<dbReference type="OrthoDB" id="424974at2759"/>
<dbReference type="EMBL" id="LYCR01000035">
    <property type="protein sequence ID" value="OGM46042.1"/>
    <property type="molecule type" value="Genomic_DNA"/>
</dbReference>
<gene>
    <name evidence="6" type="ORF">ABOM_005633</name>
</gene>
<dbReference type="RefSeq" id="XP_022389759.1">
    <property type="nucleotide sequence ID" value="XM_022532762.1"/>
</dbReference>
<dbReference type="Pfam" id="PF04082">
    <property type="entry name" value="Fungal_trans"/>
    <property type="match status" value="1"/>
</dbReference>
<dbReference type="CDD" id="cd12148">
    <property type="entry name" value="fungal_TF_MHR"/>
    <property type="match status" value="1"/>
</dbReference>
<dbReference type="SMART" id="SM00906">
    <property type="entry name" value="Fungal_trans"/>
    <property type="match status" value="1"/>
</dbReference>
<dbReference type="GO" id="GO:0005634">
    <property type="term" value="C:nucleus"/>
    <property type="evidence" value="ECO:0007669"/>
    <property type="project" value="TreeGrafter"/>
</dbReference>
<dbReference type="InterPro" id="IPR051127">
    <property type="entry name" value="Fungal_SecMet_Regulators"/>
</dbReference>
<protein>
    <recommendedName>
        <fullName evidence="5">Xylanolytic transcriptional activator regulatory domain-containing protein</fullName>
    </recommendedName>
</protein>
<evidence type="ECO:0000256" key="4">
    <source>
        <dbReference type="ARBA" id="ARBA00023242"/>
    </source>
</evidence>
<dbReference type="GO" id="GO:0006351">
    <property type="term" value="P:DNA-templated transcription"/>
    <property type="evidence" value="ECO:0007669"/>
    <property type="project" value="InterPro"/>
</dbReference>
<keyword evidence="7" id="KW-1185">Reference proteome</keyword>
<evidence type="ECO:0000256" key="1">
    <source>
        <dbReference type="ARBA" id="ARBA00023015"/>
    </source>
</evidence>
<keyword evidence="4" id="KW-0539">Nucleus</keyword>
<dbReference type="PANTHER" id="PTHR47424">
    <property type="entry name" value="REGULATORY PROTEIN GAL4"/>
    <property type="match status" value="1"/>
</dbReference>
<proteinExistence type="predicted"/>
<keyword evidence="2" id="KW-0238">DNA-binding</keyword>
<dbReference type="STRING" id="109264.A0A1F8A2U9"/>
<sequence length="760" mass="84565">MVHIKYYYRTESILFLIIHEYEDTTSERPSLPKVNSPRLAVFFFLLSAAFLQDCSLSVCNLEGPPYTKVVGRADENRHWAANHVANASLVATEGNPSAGLALNGRMRLTGVFTDATLYLEVLHRHIRELEEACHEAGIPVPTFNPDVSSMDSDEETPQIGLGIQFDTQPAFPNHGNTRAFPPPIKPETFPSLLTNPQRQPNKFIGSPPSACLIRLLTQGPLLRDIPYGPTHAHFDGSLLPPRDFADHLLGCFWDRVYCLFPLFDRSSVQDAYEGLWTSGNTKDQKSSELNIGLGGKSDSGRQSPVFICALNIMFALGCHFADISVPDRNAIAHTFFLRAKQNFGLDLLEVRTFGAVQTLLLAALYLQSIPDSHKSWDLVGVACRIAQGLELHENHPGSFKDPLELEIQRRTWHGCVMMDTIVSMACGRPSTTSSLPAIPFPGGVGLTPTSTKEPYLTAFYPASLELCSLLDTVLSAVHKARCDRSSTLASSTTTQQDGLDVVVKLEEKLAKYKSDLPSVLRWDRPFNPATDVTQLLTLRRQRNVLHARFLYLHLRLYRAAFTHLCSEMLAQEDSETDQHDPALQTLYSSMLSKCAAACTKAAIDLVSLVHDNYQTSTTDTWWYNGFYTSVAGMVLVMSYTCLPALSNIEKTAVNEAWRKCEQILQFMIPYHFSKRNTLLFLRAARDRILSYLEDASETSVPDRGPDSSHVDGIENPFADDADGLFNGANWLGSAVAMVGLGFLCPTDFKWFQDWLAEELP</sequence>
<dbReference type="GO" id="GO:0000978">
    <property type="term" value="F:RNA polymerase II cis-regulatory region sequence-specific DNA binding"/>
    <property type="evidence" value="ECO:0007669"/>
    <property type="project" value="TreeGrafter"/>
</dbReference>
<keyword evidence="3" id="KW-0804">Transcription</keyword>
<dbReference type="AlphaFoldDB" id="A0A1F8A2U9"/>
<evidence type="ECO:0000313" key="7">
    <source>
        <dbReference type="Proteomes" id="UP000179179"/>
    </source>
</evidence>
<feature type="domain" description="Xylanolytic transcriptional activator regulatory" evidence="5">
    <location>
        <begin position="375"/>
        <end position="447"/>
    </location>
</feature>
<dbReference type="GO" id="GO:0000981">
    <property type="term" value="F:DNA-binding transcription factor activity, RNA polymerase II-specific"/>
    <property type="evidence" value="ECO:0007669"/>
    <property type="project" value="TreeGrafter"/>
</dbReference>
<dbReference type="InterPro" id="IPR007219">
    <property type="entry name" value="XnlR_reg_dom"/>
</dbReference>